<reference evidence="3" key="2">
    <citation type="submission" date="2025-08" db="UniProtKB">
        <authorList>
            <consortium name="RefSeq"/>
        </authorList>
    </citation>
    <scope>IDENTIFICATION</scope>
    <source>
        <strain evidence="3">MV-25-SWS-2005</strain>
        <tissue evidence="3">Whole body</tissue>
    </source>
</reference>
<dbReference type="FunCoup" id="A0A6I8V283">
    <property type="interactions" value="71"/>
</dbReference>
<dbReference type="Proteomes" id="UP000001819">
    <property type="component" value="Chromosome 2"/>
</dbReference>
<dbReference type="InterPro" id="IPR032056">
    <property type="entry name" value="DUF4798"/>
</dbReference>
<feature type="compositionally biased region" description="Basic and acidic residues" evidence="1">
    <location>
        <begin position="156"/>
        <end position="170"/>
    </location>
</feature>
<evidence type="ECO:0000313" key="3">
    <source>
        <dbReference type="RefSeq" id="XP_002137066.2"/>
    </source>
</evidence>
<dbReference type="Pfam" id="PF16055">
    <property type="entry name" value="DUF4798"/>
    <property type="match status" value="1"/>
</dbReference>
<proteinExistence type="predicted"/>
<feature type="region of interest" description="Disordered" evidence="1">
    <location>
        <begin position="248"/>
        <end position="319"/>
    </location>
</feature>
<reference evidence="2" key="1">
    <citation type="submission" date="2024-06" db="UniProtKB">
        <authorList>
            <consortium name="RefSeq"/>
        </authorList>
    </citation>
    <scope>NUCLEOTIDE SEQUENCE [LARGE SCALE GENOMIC DNA]</scope>
    <source>
        <strain evidence="2">MV2-25</strain>
    </source>
</reference>
<feature type="compositionally biased region" description="Polar residues" evidence="1">
    <location>
        <begin position="118"/>
        <end position="134"/>
    </location>
</feature>
<dbReference type="AlphaFoldDB" id="A0A6I8V283"/>
<feature type="region of interest" description="Disordered" evidence="1">
    <location>
        <begin position="118"/>
        <end position="207"/>
    </location>
</feature>
<dbReference type="RefSeq" id="XP_002137066.2">
    <property type="nucleotide sequence ID" value="XM_002137030.3"/>
</dbReference>
<protein>
    <submittedName>
        <fullName evidence="3">Uncharacterized protein</fullName>
    </submittedName>
</protein>
<evidence type="ECO:0000256" key="1">
    <source>
        <dbReference type="SAM" id="MobiDB-lite"/>
    </source>
</evidence>
<name>A0A6I8V283_DROPS</name>
<gene>
    <name evidence="3" type="primary">LOC6896876</name>
</gene>
<feature type="compositionally biased region" description="Low complexity" evidence="1">
    <location>
        <begin position="285"/>
        <end position="300"/>
    </location>
</feature>
<keyword evidence="2" id="KW-1185">Reference proteome</keyword>
<dbReference type="InParanoid" id="A0A6I8V283"/>
<sequence length="387" mass="44574">MEHHTYAKSGSKTWTIEQKRSLVTKCINSDYLFKSPSLRNDRAWKTFKETAQIGDFNENELRQQWQALVHDYRVEKKGITTPINNQIIASLNKKWEFFGEMHKFMMKKNDHHSYAQNAENDQKAQSKIVPQNPKTPKKVVEVSPFDFYPKTVSPNKQERKQDNSKDDEGVKGFVTPTKINTENDGEVNQDDIPAPSFPGWDGTKLRQPQSTEYNNAEHLSDDCAVEVVFPPELYPKPPKKVVEIVPFVPNPKTPTKVPNINTENDGEVNQDDTPTPPELERMQLSQSVENNNQNNSSSVQPKDRKSRKRPAGNELSERDKYYRHRRRYYRTKEKLVKALGQAVIAVLKEVAQRLGAQTEMLDLEELFASDLEPSPFDSCYDEDSDQD</sequence>
<accession>A0A6I8V283</accession>
<dbReference type="KEGG" id="dpo:6896876"/>
<organism evidence="2 3">
    <name type="scientific">Drosophila pseudoobscura pseudoobscura</name>
    <name type="common">Fruit fly</name>
    <dbReference type="NCBI Taxonomy" id="46245"/>
    <lineage>
        <taxon>Eukaryota</taxon>
        <taxon>Metazoa</taxon>
        <taxon>Ecdysozoa</taxon>
        <taxon>Arthropoda</taxon>
        <taxon>Hexapoda</taxon>
        <taxon>Insecta</taxon>
        <taxon>Pterygota</taxon>
        <taxon>Neoptera</taxon>
        <taxon>Endopterygota</taxon>
        <taxon>Diptera</taxon>
        <taxon>Brachycera</taxon>
        <taxon>Muscomorpha</taxon>
        <taxon>Ephydroidea</taxon>
        <taxon>Drosophilidae</taxon>
        <taxon>Drosophila</taxon>
        <taxon>Sophophora</taxon>
    </lineage>
</organism>
<evidence type="ECO:0000313" key="2">
    <source>
        <dbReference type="Proteomes" id="UP000001819"/>
    </source>
</evidence>